<feature type="transmembrane region" description="Helical" evidence="2">
    <location>
        <begin position="138"/>
        <end position="158"/>
    </location>
</feature>
<dbReference type="EMBL" id="NOXT01000106">
    <property type="protein sequence ID" value="OYQ29312.1"/>
    <property type="molecule type" value="Genomic_DNA"/>
</dbReference>
<feature type="transmembrane region" description="Helical" evidence="2">
    <location>
        <begin position="252"/>
        <end position="272"/>
    </location>
</feature>
<keyword evidence="2" id="KW-0472">Membrane</keyword>
<gene>
    <name evidence="3" type="ORF">CHU93_07965</name>
</gene>
<evidence type="ECO:0000313" key="3">
    <source>
        <dbReference type="EMBL" id="OYQ29312.1"/>
    </source>
</evidence>
<comment type="caution">
    <text evidence="3">The sequence shown here is derived from an EMBL/GenBank/DDBJ whole genome shotgun (WGS) entry which is preliminary data.</text>
</comment>
<sequence>MGQAPDHPQAAGSGLRALVTLAAPVVASRLGIMAMGLVDTIVVGRHSSADLGYHALAWAVTGVVLTTALGLLHGVQVMTSQAIGEGRAADTGAILRRGLVYALWIAVACASFLALAGGPILTAFHMAPGLAEGATPVLQVQAVSLIPIIIADAGLFWLEAHGRALPGTIAMWLANIINLAVNLWLVPGGNLLGVEGAVASAWATFASRGFLLIALAIIIIRWDKARAYGVFTRAPDDPAAAQAMRRVGYGAAGSYFIESLAFSAMAVFAGWISATAVAVWAVVINVAALIFMVPLGLSVATSVLVGRAYGARDRAAMLASAGQGFALTTVLLLLVSAGVWLVPDLIASAYSRDPAVIAGIASAMILSSLFFLADGLQVVGAQSLRARSDIVVPTATHMFSYVVVMMPLAWWLGVKSGGGVDGLIWAIIAASLLSALLLSGRFILLGRRPLPPPAEPASPLA</sequence>
<dbReference type="PANTHER" id="PTHR43298">
    <property type="entry name" value="MULTIDRUG RESISTANCE PROTEIN NORM-RELATED"/>
    <property type="match status" value="1"/>
</dbReference>
<keyword evidence="1" id="KW-0813">Transport</keyword>
<feature type="transmembrane region" description="Helical" evidence="2">
    <location>
        <begin position="423"/>
        <end position="444"/>
    </location>
</feature>
<feature type="transmembrane region" description="Helical" evidence="2">
    <location>
        <begin position="21"/>
        <end position="43"/>
    </location>
</feature>
<dbReference type="GO" id="GO:0005886">
    <property type="term" value="C:plasma membrane"/>
    <property type="evidence" value="ECO:0007669"/>
    <property type="project" value="TreeGrafter"/>
</dbReference>
<dbReference type="Proteomes" id="UP000216991">
    <property type="component" value="Unassembled WGS sequence"/>
</dbReference>
<keyword evidence="4" id="KW-1185">Reference proteome</keyword>
<dbReference type="InterPro" id="IPR002528">
    <property type="entry name" value="MATE_fam"/>
</dbReference>
<dbReference type="GO" id="GO:0015297">
    <property type="term" value="F:antiporter activity"/>
    <property type="evidence" value="ECO:0007669"/>
    <property type="project" value="InterPro"/>
</dbReference>
<dbReference type="InterPro" id="IPR050222">
    <property type="entry name" value="MATE_MdtK"/>
</dbReference>
<feature type="transmembrane region" description="Helical" evidence="2">
    <location>
        <begin position="317"/>
        <end position="343"/>
    </location>
</feature>
<feature type="transmembrane region" description="Helical" evidence="2">
    <location>
        <begin position="165"/>
        <end position="185"/>
    </location>
</feature>
<dbReference type="NCBIfam" id="TIGR00797">
    <property type="entry name" value="matE"/>
    <property type="match status" value="1"/>
</dbReference>
<feature type="transmembrane region" description="Helical" evidence="2">
    <location>
        <begin position="99"/>
        <end position="126"/>
    </location>
</feature>
<proteinExistence type="predicted"/>
<dbReference type="PANTHER" id="PTHR43298:SF2">
    <property type="entry name" value="FMN_FAD EXPORTER YEEO-RELATED"/>
    <property type="match status" value="1"/>
</dbReference>
<reference evidence="3 4" key="1">
    <citation type="submission" date="2017-07" db="EMBL/GenBank/DDBJ databases">
        <title>Sandarakinorhabdus cyanobacteriorum sp. nov., a novel bacterium isolated from cyanobacterial aggregates in a eutrophic lake.</title>
        <authorList>
            <person name="Cai H."/>
        </authorList>
    </citation>
    <scope>NUCLEOTIDE SEQUENCE [LARGE SCALE GENOMIC DNA]</scope>
    <source>
        <strain evidence="3 4">TH057</strain>
    </source>
</reference>
<dbReference type="GO" id="GO:0042910">
    <property type="term" value="F:xenobiotic transmembrane transporter activity"/>
    <property type="evidence" value="ECO:0007669"/>
    <property type="project" value="InterPro"/>
</dbReference>
<organism evidence="3 4">
    <name type="scientific">Sandarakinorhabdus cyanobacteriorum</name>
    <dbReference type="NCBI Taxonomy" id="1981098"/>
    <lineage>
        <taxon>Bacteria</taxon>
        <taxon>Pseudomonadati</taxon>
        <taxon>Pseudomonadota</taxon>
        <taxon>Alphaproteobacteria</taxon>
        <taxon>Sphingomonadales</taxon>
        <taxon>Sphingosinicellaceae</taxon>
        <taxon>Sandarakinorhabdus</taxon>
    </lineage>
</organism>
<dbReference type="Pfam" id="PF01554">
    <property type="entry name" value="MatE"/>
    <property type="match status" value="2"/>
</dbReference>
<protein>
    <submittedName>
        <fullName evidence="3">MATE family efflux transporter</fullName>
    </submittedName>
</protein>
<feature type="transmembrane region" description="Helical" evidence="2">
    <location>
        <begin position="390"/>
        <end position="411"/>
    </location>
</feature>
<feature type="transmembrane region" description="Helical" evidence="2">
    <location>
        <begin position="55"/>
        <end position="78"/>
    </location>
</feature>
<feature type="transmembrane region" description="Helical" evidence="2">
    <location>
        <begin position="278"/>
        <end position="305"/>
    </location>
</feature>
<feature type="transmembrane region" description="Helical" evidence="2">
    <location>
        <begin position="197"/>
        <end position="220"/>
    </location>
</feature>
<accession>A0A255YJ66</accession>
<dbReference type="AlphaFoldDB" id="A0A255YJ66"/>
<dbReference type="RefSeq" id="WP_094473608.1">
    <property type="nucleotide sequence ID" value="NZ_NOXT01000106.1"/>
</dbReference>
<evidence type="ECO:0000256" key="1">
    <source>
        <dbReference type="ARBA" id="ARBA00022448"/>
    </source>
</evidence>
<keyword evidence="2" id="KW-0812">Transmembrane</keyword>
<dbReference type="OrthoDB" id="9780160at2"/>
<evidence type="ECO:0000256" key="2">
    <source>
        <dbReference type="SAM" id="Phobius"/>
    </source>
</evidence>
<feature type="transmembrane region" description="Helical" evidence="2">
    <location>
        <begin position="355"/>
        <end position="378"/>
    </location>
</feature>
<evidence type="ECO:0000313" key="4">
    <source>
        <dbReference type="Proteomes" id="UP000216991"/>
    </source>
</evidence>
<name>A0A255YJ66_9SPHN</name>
<keyword evidence="2" id="KW-1133">Transmembrane helix</keyword>